<dbReference type="RefSeq" id="WP_212609142.1">
    <property type="nucleotide sequence ID" value="NZ_CP073910.1"/>
</dbReference>
<dbReference type="SUPFAM" id="SSF56300">
    <property type="entry name" value="Metallo-dependent phosphatases"/>
    <property type="match status" value="1"/>
</dbReference>
<dbReference type="Pfam" id="PF00149">
    <property type="entry name" value="Metallophos"/>
    <property type="match status" value="1"/>
</dbReference>
<dbReference type="Gene3D" id="3.60.21.10">
    <property type="match status" value="1"/>
</dbReference>
<dbReference type="GO" id="GO:0005737">
    <property type="term" value="C:cytoplasm"/>
    <property type="evidence" value="ECO:0007669"/>
    <property type="project" value="TreeGrafter"/>
</dbReference>
<reference evidence="2" key="1">
    <citation type="submission" date="2021-04" db="EMBL/GenBank/DDBJ databases">
        <title>Isolation of p-tert-butylphenol degrading bacteria Sphingobium phenoxybenzoativorans Tas13 from active sludge.</title>
        <authorList>
            <person name="Li Y."/>
        </authorList>
    </citation>
    <scope>NUCLEOTIDE SEQUENCE</scope>
    <source>
        <strain evidence="2">Tas13</strain>
    </source>
</reference>
<dbReference type="PRINTS" id="PR00114">
    <property type="entry name" value="STPHPHTASE"/>
</dbReference>
<sequence>MGYFRITKKTTQISDGHRIYAIGDVHGCFDLLAELFKRIEEDSKKRNTAKTKIIILGDFIDRGPKSAEVCDLLYSLRDYEGIICLKGNHEEAMLESLSGDLRALRFWLEFGGCATLESWGLDPILIRSASLGENQHELIAAMHDVIPAGMIEWLSKLPLTHRDGDYFFVHAGIRPGVSLNAQKAEDLLWIREPFLSSLRRHEAVIVHGHSETTLATFSANRIGIDTAAYRTGCLTALGLESDQQWKIETSELPLAIDALPIGSPAKHAVA</sequence>
<evidence type="ECO:0000259" key="1">
    <source>
        <dbReference type="Pfam" id="PF00149"/>
    </source>
</evidence>
<evidence type="ECO:0000313" key="3">
    <source>
        <dbReference type="Proteomes" id="UP000681425"/>
    </source>
</evidence>
<dbReference type="GO" id="GO:0110154">
    <property type="term" value="P:RNA decapping"/>
    <property type="evidence" value="ECO:0007669"/>
    <property type="project" value="TreeGrafter"/>
</dbReference>
<dbReference type="InterPro" id="IPR006186">
    <property type="entry name" value="Ser/Thr-sp_prot-phosphatase"/>
</dbReference>
<protein>
    <submittedName>
        <fullName evidence="2">Serine/threonine protein phosphatase</fullName>
    </submittedName>
</protein>
<dbReference type="Proteomes" id="UP000681425">
    <property type="component" value="Chromosome"/>
</dbReference>
<dbReference type="AlphaFoldDB" id="A0A975K6X7"/>
<proteinExistence type="predicted"/>
<feature type="domain" description="Calcineurin-like phosphoesterase" evidence="1">
    <location>
        <begin position="18"/>
        <end position="213"/>
    </location>
</feature>
<dbReference type="CDD" id="cd00144">
    <property type="entry name" value="MPP_PPP_family"/>
    <property type="match status" value="1"/>
</dbReference>
<dbReference type="KEGG" id="spph:KFK14_22080"/>
<gene>
    <name evidence="2" type="ORF">KFK14_22080</name>
</gene>
<dbReference type="PANTHER" id="PTHR42850:SF4">
    <property type="entry name" value="ZINC-DEPENDENT ENDOPOLYPHOSPHATASE"/>
    <property type="match status" value="1"/>
</dbReference>
<keyword evidence="3" id="KW-1185">Reference proteome</keyword>
<dbReference type="InterPro" id="IPR050126">
    <property type="entry name" value="Ap4A_hydrolase"/>
</dbReference>
<dbReference type="GO" id="GO:0008803">
    <property type="term" value="F:bis(5'-nucleosyl)-tetraphosphatase (symmetrical) activity"/>
    <property type="evidence" value="ECO:0007669"/>
    <property type="project" value="TreeGrafter"/>
</dbReference>
<accession>A0A975K6X7</accession>
<dbReference type="EMBL" id="CP073910">
    <property type="protein sequence ID" value="QUT05612.1"/>
    <property type="molecule type" value="Genomic_DNA"/>
</dbReference>
<dbReference type="InterPro" id="IPR029052">
    <property type="entry name" value="Metallo-depent_PP-like"/>
</dbReference>
<dbReference type="PANTHER" id="PTHR42850">
    <property type="entry name" value="METALLOPHOSPHOESTERASE"/>
    <property type="match status" value="1"/>
</dbReference>
<organism evidence="2 3">
    <name type="scientific">Sphingobium phenoxybenzoativorans</name>
    <dbReference type="NCBI Taxonomy" id="1592790"/>
    <lineage>
        <taxon>Bacteria</taxon>
        <taxon>Pseudomonadati</taxon>
        <taxon>Pseudomonadota</taxon>
        <taxon>Alphaproteobacteria</taxon>
        <taxon>Sphingomonadales</taxon>
        <taxon>Sphingomonadaceae</taxon>
        <taxon>Sphingobium</taxon>
    </lineage>
</organism>
<evidence type="ECO:0000313" key="2">
    <source>
        <dbReference type="EMBL" id="QUT05612.1"/>
    </source>
</evidence>
<dbReference type="GO" id="GO:0016791">
    <property type="term" value="F:phosphatase activity"/>
    <property type="evidence" value="ECO:0007669"/>
    <property type="project" value="TreeGrafter"/>
</dbReference>
<name>A0A975K6X7_9SPHN</name>
<dbReference type="InterPro" id="IPR004843">
    <property type="entry name" value="Calcineurin-like_PHP"/>
</dbReference>